<keyword evidence="6" id="KW-1185">Reference proteome</keyword>
<dbReference type="PROSITE" id="PS51118">
    <property type="entry name" value="HTH_HXLR"/>
    <property type="match status" value="1"/>
</dbReference>
<dbReference type="SUPFAM" id="SSF46785">
    <property type="entry name" value="Winged helix' DNA-binding domain"/>
    <property type="match status" value="1"/>
</dbReference>
<evidence type="ECO:0000259" key="4">
    <source>
        <dbReference type="PROSITE" id="PS51118"/>
    </source>
</evidence>
<dbReference type="Gene3D" id="1.10.10.10">
    <property type="entry name" value="Winged helix-like DNA-binding domain superfamily/Winged helix DNA-binding domain"/>
    <property type="match status" value="1"/>
</dbReference>
<dbReference type="PANTHER" id="PTHR33204:SF37">
    <property type="entry name" value="HTH-TYPE TRANSCRIPTIONAL REGULATOR YODB"/>
    <property type="match status" value="1"/>
</dbReference>
<keyword evidence="1" id="KW-0805">Transcription regulation</keyword>
<dbReference type="OrthoDB" id="9800350at2"/>
<dbReference type="eggNOG" id="COG1733">
    <property type="taxonomic scope" value="Bacteria"/>
</dbReference>
<dbReference type="EMBL" id="CP002018">
    <property type="protein sequence ID" value="AEM42192.1"/>
    <property type="molecule type" value="Genomic_DNA"/>
</dbReference>
<protein>
    <submittedName>
        <fullName evidence="5">Transcriptional regulator, HxlR family protein</fullName>
    </submittedName>
</protein>
<dbReference type="InterPro" id="IPR036390">
    <property type="entry name" value="WH_DNA-bd_sf"/>
</dbReference>
<dbReference type="InterPro" id="IPR002577">
    <property type="entry name" value="HTH_HxlR"/>
</dbReference>
<dbReference type="AlphaFoldDB" id="F9Y702"/>
<dbReference type="Proteomes" id="UP000000692">
    <property type="component" value="Chromosome"/>
</dbReference>
<evidence type="ECO:0000256" key="1">
    <source>
        <dbReference type="ARBA" id="ARBA00023015"/>
    </source>
</evidence>
<dbReference type="KEGG" id="kvl:KVU_2353"/>
<dbReference type="PATRIC" id="fig|759362.5.peg.2450"/>
<keyword evidence="2" id="KW-0238">DNA-binding</keyword>
<dbReference type="Pfam" id="PF01638">
    <property type="entry name" value="HxlR"/>
    <property type="match status" value="1"/>
</dbReference>
<evidence type="ECO:0000313" key="6">
    <source>
        <dbReference type="Proteomes" id="UP000000692"/>
    </source>
</evidence>
<gene>
    <name evidence="5" type="ordered locus">KVU_2353</name>
</gene>
<organism evidence="5 6">
    <name type="scientific">Ketogulonicigenium vulgare (strain WSH-001)</name>
    <dbReference type="NCBI Taxonomy" id="759362"/>
    <lineage>
        <taxon>Bacteria</taxon>
        <taxon>Pseudomonadati</taxon>
        <taxon>Pseudomonadota</taxon>
        <taxon>Alphaproteobacteria</taxon>
        <taxon>Rhodobacterales</taxon>
        <taxon>Roseobacteraceae</taxon>
        <taxon>Ketogulonicigenium</taxon>
    </lineage>
</organism>
<keyword evidence="3" id="KW-0804">Transcription</keyword>
<accession>F9Y702</accession>
<dbReference type="PANTHER" id="PTHR33204">
    <property type="entry name" value="TRANSCRIPTIONAL REGULATOR, MARR FAMILY"/>
    <property type="match status" value="1"/>
</dbReference>
<reference evidence="5 6" key="1">
    <citation type="journal article" date="2011" name="J. Bacteriol.">
        <title>Complete genome sequence of the industrial strain Ketogulonicigenium vulgare WSH-001.</title>
        <authorList>
            <person name="Liu L."/>
            <person name="Li Y."/>
            <person name="Zhang J."/>
            <person name="Zhou Z."/>
            <person name="Liu J."/>
            <person name="Li X."/>
            <person name="Zhou J."/>
            <person name="Du G."/>
            <person name="Wang L."/>
            <person name="Chen J."/>
        </authorList>
    </citation>
    <scope>NUCLEOTIDE SEQUENCE [LARGE SCALE GENOMIC DNA]</scope>
    <source>
        <strain evidence="5 6">WSH-001</strain>
    </source>
</reference>
<dbReference type="HOGENOM" id="CLU_111585_2_0_5"/>
<feature type="domain" description="HTH hxlR-type" evidence="4">
    <location>
        <begin position="23"/>
        <end position="122"/>
    </location>
</feature>
<name>F9Y702_KETVW</name>
<dbReference type="InterPro" id="IPR036388">
    <property type="entry name" value="WH-like_DNA-bd_sf"/>
</dbReference>
<evidence type="ECO:0000256" key="2">
    <source>
        <dbReference type="ARBA" id="ARBA00023125"/>
    </source>
</evidence>
<dbReference type="GO" id="GO:0003677">
    <property type="term" value="F:DNA binding"/>
    <property type="evidence" value="ECO:0007669"/>
    <property type="project" value="UniProtKB-KW"/>
</dbReference>
<evidence type="ECO:0000313" key="5">
    <source>
        <dbReference type="EMBL" id="AEM42192.1"/>
    </source>
</evidence>
<dbReference type="RefSeq" id="WP_013385589.1">
    <property type="nucleotide sequence ID" value="NC_017384.1"/>
</dbReference>
<proteinExistence type="predicted"/>
<sequence>MNPQILRKHGEDMLAADVLSSKCPSRRVLSHLTSRWGVLVMVALMLDGQQRFSTLRRRVDGVSERMLAQTLQALEADGIVQRIDFKTVPPHVEYVLTPIGHEAAEKVTALAGWAEDNLDRLLAAAQSGATRDASNIVQLSGETHTEMS</sequence>
<evidence type="ECO:0000256" key="3">
    <source>
        <dbReference type="ARBA" id="ARBA00023163"/>
    </source>
</evidence>